<dbReference type="Pfam" id="PF04966">
    <property type="entry name" value="OprB"/>
    <property type="match status" value="1"/>
</dbReference>
<sequence>MRFNSIILLVLFTGIRSMAQSDTTQRKMSFHFQQTAVYQYHGAFDALYSGDNSMINKEEGALSLTSTLFFDAPLWKGANFTFNPELSGGKGLSQAKGLGGFTNGETFRIGNPEPVVYVARLLLEQNFELSHHRNLKLVIGKYGLSDYFDFNAYSHDPRAHFMNWSLMNQGSWDYAANTRGYTSGLYIEYKTPQAEVRGSFSAVPTSANGPDLDYNYDKANGINLELTKPFQVNASWSGFFRILAYRNQAAMGNYDLANRAQGIPDITSTRSPYRTKYGYGLNAELSYSDVLGLFARYGWSDGKNETWAFTEIDESISVGVHFWGKSWNRKQDFAGIAWVTNGLSSSHQKYQQLGGNGFMIGDGNLTYGQESILEAFYSFQVPASPFTLSPDFQWVINPGYNIDRGPLTVWGLRVHTEF</sequence>
<dbReference type="RefSeq" id="WP_226998217.1">
    <property type="nucleotide sequence ID" value="NZ_CP029346.1"/>
</dbReference>
<keyword evidence="2" id="KW-0732">Signal</keyword>
<proteinExistence type="inferred from homology"/>
<evidence type="ECO:0000313" key="3">
    <source>
        <dbReference type="EMBL" id="AWL10055.1"/>
    </source>
</evidence>
<evidence type="ECO:0000313" key="4">
    <source>
        <dbReference type="Proteomes" id="UP000245468"/>
    </source>
</evidence>
<dbReference type="AlphaFoldDB" id="A0A2S2DXE7"/>
<dbReference type="GO" id="GO:0008643">
    <property type="term" value="P:carbohydrate transport"/>
    <property type="evidence" value="ECO:0007669"/>
    <property type="project" value="InterPro"/>
</dbReference>
<feature type="signal peptide" evidence="2">
    <location>
        <begin position="1"/>
        <end position="19"/>
    </location>
</feature>
<name>A0A2S2DXE7_9BACT</name>
<dbReference type="InterPro" id="IPR038673">
    <property type="entry name" value="OprB_sf"/>
</dbReference>
<organism evidence="3 4">
    <name type="scientific">Aquirufa nivalisilvae</name>
    <dbReference type="NCBI Taxonomy" id="2516557"/>
    <lineage>
        <taxon>Bacteria</taxon>
        <taxon>Pseudomonadati</taxon>
        <taxon>Bacteroidota</taxon>
        <taxon>Cytophagia</taxon>
        <taxon>Cytophagales</taxon>
        <taxon>Flectobacillaceae</taxon>
        <taxon>Aquirufa</taxon>
    </lineage>
</organism>
<feature type="chain" id="PRO_5015374824" description="Carbohydrate porin" evidence="2">
    <location>
        <begin position="20"/>
        <end position="418"/>
    </location>
</feature>
<evidence type="ECO:0000256" key="2">
    <source>
        <dbReference type="RuleBase" id="RU363072"/>
    </source>
</evidence>
<evidence type="ECO:0000256" key="1">
    <source>
        <dbReference type="ARBA" id="ARBA00008769"/>
    </source>
</evidence>
<evidence type="ECO:0008006" key="5">
    <source>
        <dbReference type="Google" id="ProtNLM"/>
    </source>
</evidence>
<accession>A0A2S2DXE7</accession>
<comment type="similarity">
    <text evidence="1 2">Belongs to the OprB family.</text>
</comment>
<dbReference type="GO" id="GO:0015288">
    <property type="term" value="F:porin activity"/>
    <property type="evidence" value="ECO:0007669"/>
    <property type="project" value="InterPro"/>
</dbReference>
<dbReference type="KEGG" id="psez:HME7025_02207"/>
<protein>
    <recommendedName>
        <fullName evidence="5">Carbohydrate porin</fullName>
    </recommendedName>
</protein>
<dbReference type="InterPro" id="IPR007049">
    <property type="entry name" value="Carb-sel_porin_OprB"/>
</dbReference>
<dbReference type="Proteomes" id="UP000245468">
    <property type="component" value="Chromosome"/>
</dbReference>
<dbReference type="GO" id="GO:0016020">
    <property type="term" value="C:membrane"/>
    <property type="evidence" value="ECO:0007669"/>
    <property type="project" value="InterPro"/>
</dbReference>
<reference evidence="4" key="1">
    <citation type="submission" date="2018-05" db="EMBL/GenBank/DDBJ databases">
        <title>Pseudarcicella sp. HME7025 Genome sequencing and assembly.</title>
        <authorList>
            <person name="Kim H."/>
            <person name="Kang H."/>
            <person name="Joh K."/>
        </authorList>
    </citation>
    <scope>NUCLEOTIDE SEQUENCE [LARGE SCALE GENOMIC DNA]</scope>
    <source>
        <strain evidence="4">HME7025</strain>
    </source>
</reference>
<dbReference type="EMBL" id="CP029346">
    <property type="protein sequence ID" value="AWL10055.1"/>
    <property type="molecule type" value="Genomic_DNA"/>
</dbReference>
<gene>
    <name evidence="3" type="ORF">HME7025_02207</name>
</gene>
<dbReference type="Gene3D" id="2.40.160.180">
    <property type="entry name" value="Carbohydrate-selective porin OprB"/>
    <property type="match status" value="1"/>
</dbReference>
<keyword evidence="4" id="KW-1185">Reference proteome</keyword>